<dbReference type="GO" id="GO:1990281">
    <property type="term" value="C:efflux pump complex"/>
    <property type="evidence" value="ECO:0007669"/>
    <property type="project" value="TreeGrafter"/>
</dbReference>
<keyword evidence="1" id="KW-0175">Coiled coil</keyword>
<gene>
    <name evidence="2" type="ORF">GG681_06995</name>
</gene>
<protein>
    <submittedName>
        <fullName evidence="2">HlyD family efflux transporter periplasmic adaptor subunit</fullName>
    </submittedName>
</protein>
<dbReference type="PANTHER" id="PTHR30469">
    <property type="entry name" value="MULTIDRUG RESISTANCE PROTEIN MDTA"/>
    <property type="match status" value="1"/>
</dbReference>
<dbReference type="GO" id="GO:0015562">
    <property type="term" value="F:efflux transmembrane transporter activity"/>
    <property type="evidence" value="ECO:0007669"/>
    <property type="project" value="TreeGrafter"/>
</dbReference>
<keyword evidence="3" id="KW-1185">Reference proteome</keyword>
<name>A0A844AVF7_9RHOB</name>
<evidence type="ECO:0000256" key="1">
    <source>
        <dbReference type="SAM" id="Coils"/>
    </source>
</evidence>
<reference evidence="2 3" key="1">
    <citation type="submission" date="2019-10" db="EMBL/GenBank/DDBJ databases">
        <title>Epibacterium sp. nov., isolated from seawater.</title>
        <authorList>
            <person name="Zhang X."/>
            <person name="Li N."/>
        </authorList>
    </citation>
    <scope>NUCLEOTIDE SEQUENCE [LARGE SCALE GENOMIC DNA]</scope>
    <source>
        <strain evidence="2 3">SM1969</strain>
    </source>
</reference>
<sequence>MRFLRQSLLGLFFAVMSVGMVAYAVQLISAAVETRMNEQGGQFPGRERVFAVNVETAQLETLRPELVAFGRIESRRRLELRVPTSGRVISLSDNFVEGGTVSAGELLVQVDPADAEAALQNAKADQMDAAADARDAVRVLELAKDELASAEAQAELRARAFERQADLRKRGVGSAAAVEDAELAAAQARQVVITRRQALIEAEARLDQTSTQVLRADVALRTAQRELDDTTVIAEFSGVLEAVTLVKGRLVSANEKLADLVDPDQLDAAFTVSTSQYTRLIDEQGKLLPLPVKIELDANGMALKAKAQLQRDSGGQGQTGRLLYAQISAGHGLKPGDFVTARISEPALSGVVQVAASAYGADGAVLVIDAQDRLERLPVELIRRQGDNVLIRGAGLAGREIVLNRTPLLGEGIKITPLRKSDTKLPAATTKFIKLSAEKRAELVTFVESNPAMPEAVKRDILRKLAQPDVPMALVSRIEARMGG</sequence>
<dbReference type="EMBL" id="WIXK01000003">
    <property type="protein sequence ID" value="MQY42384.1"/>
    <property type="molecule type" value="Genomic_DNA"/>
</dbReference>
<dbReference type="Gene3D" id="1.10.287.470">
    <property type="entry name" value="Helix hairpin bin"/>
    <property type="match status" value="1"/>
</dbReference>
<accession>A0A844AVF7</accession>
<dbReference type="AlphaFoldDB" id="A0A844AVF7"/>
<proteinExistence type="predicted"/>
<comment type="caution">
    <text evidence="2">The sequence shown here is derived from an EMBL/GenBank/DDBJ whole genome shotgun (WGS) entry which is preliminary data.</text>
</comment>
<evidence type="ECO:0000313" key="3">
    <source>
        <dbReference type="Proteomes" id="UP000436694"/>
    </source>
</evidence>
<dbReference type="Proteomes" id="UP000436694">
    <property type="component" value="Unassembled WGS sequence"/>
</dbReference>
<evidence type="ECO:0000313" key="2">
    <source>
        <dbReference type="EMBL" id="MQY42384.1"/>
    </source>
</evidence>
<organism evidence="2 3">
    <name type="scientific">Tritonibacter aquimaris</name>
    <dbReference type="NCBI Taxonomy" id="2663379"/>
    <lineage>
        <taxon>Bacteria</taxon>
        <taxon>Pseudomonadati</taxon>
        <taxon>Pseudomonadota</taxon>
        <taxon>Alphaproteobacteria</taxon>
        <taxon>Rhodobacterales</taxon>
        <taxon>Paracoccaceae</taxon>
        <taxon>Tritonibacter</taxon>
    </lineage>
</organism>
<dbReference type="Gene3D" id="2.40.420.20">
    <property type="match status" value="1"/>
</dbReference>
<feature type="coiled-coil region" evidence="1">
    <location>
        <begin position="133"/>
        <end position="164"/>
    </location>
</feature>
<dbReference type="Gene3D" id="2.40.50.100">
    <property type="match status" value="1"/>
</dbReference>
<dbReference type="Gene3D" id="2.40.30.170">
    <property type="match status" value="1"/>
</dbReference>
<dbReference type="SUPFAM" id="SSF111369">
    <property type="entry name" value="HlyD-like secretion proteins"/>
    <property type="match status" value="2"/>
</dbReference>
<dbReference type="RefSeq" id="WP_153546493.1">
    <property type="nucleotide sequence ID" value="NZ_WIXK01000003.1"/>
</dbReference>